<keyword evidence="6 10" id="KW-0560">Oxidoreductase</keyword>
<dbReference type="CDD" id="cd11065">
    <property type="entry name" value="CYP64-like"/>
    <property type="match status" value="1"/>
</dbReference>
<dbReference type="GO" id="GO:0016705">
    <property type="term" value="F:oxidoreductase activity, acting on paired donors, with incorporation or reduction of molecular oxygen"/>
    <property type="evidence" value="ECO:0007669"/>
    <property type="project" value="InterPro"/>
</dbReference>
<dbReference type="InterPro" id="IPR001128">
    <property type="entry name" value="Cyt_P450"/>
</dbReference>
<dbReference type="GO" id="GO:0004497">
    <property type="term" value="F:monooxygenase activity"/>
    <property type="evidence" value="ECO:0007669"/>
    <property type="project" value="UniProtKB-KW"/>
</dbReference>
<organism evidence="11 12">
    <name type="scientific">Rhizoctonia solani</name>
    <dbReference type="NCBI Taxonomy" id="456999"/>
    <lineage>
        <taxon>Eukaryota</taxon>
        <taxon>Fungi</taxon>
        <taxon>Dikarya</taxon>
        <taxon>Basidiomycota</taxon>
        <taxon>Agaricomycotina</taxon>
        <taxon>Agaricomycetes</taxon>
        <taxon>Cantharellales</taxon>
        <taxon>Ceratobasidiaceae</taxon>
        <taxon>Rhizoctonia</taxon>
    </lineage>
</organism>
<evidence type="ECO:0000313" key="12">
    <source>
        <dbReference type="Proteomes" id="UP000663846"/>
    </source>
</evidence>
<evidence type="ECO:0000256" key="1">
    <source>
        <dbReference type="ARBA" id="ARBA00001971"/>
    </source>
</evidence>
<dbReference type="InterPro" id="IPR036396">
    <property type="entry name" value="Cyt_P450_sf"/>
</dbReference>
<evidence type="ECO:0000256" key="9">
    <source>
        <dbReference type="PIRSR" id="PIRSR602401-1"/>
    </source>
</evidence>
<comment type="cofactor">
    <cofactor evidence="1 9">
        <name>heme</name>
        <dbReference type="ChEBI" id="CHEBI:30413"/>
    </cofactor>
</comment>
<keyword evidence="7 9" id="KW-0408">Iron</keyword>
<dbReference type="SUPFAM" id="SSF48264">
    <property type="entry name" value="Cytochrome P450"/>
    <property type="match status" value="1"/>
</dbReference>
<dbReference type="Gene3D" id="1.10.630.10">
    <property type="entry name" value="Cytochrome P450"/>
    <property type="match status" value="1"/>
</dbReference>
<dbReference type="EMBL" id="CAJMWS010000322">
    <property type="protein sequence ID" value="CAE6422464.1"/>
    <property type="molecule type" value="Genomic_DNA"/>
</dbReference>
<comment type="similarity">
    <text evidence="3 10">Belongs to the cytochrome P450 family.</text>
</comment>
<dbReference type="AlphaFoldDB" id="A0A8H2XHJ8"/>
<feature type="binding site" description="axial binding residue" evidence="9">
    <location>
        <position position="443"/>
    </location>
    <ligand>
        <name>heme</name>
        <dbReference type="ChEBI" id="CHEBI:30413"/>
    </ligand>
    <ligandPart>
        <name>Fe</name>
        <dbReference type="ChEBI" id="CHEBI:18248"/>
    </ligandPart>
</feature>
<dbReference type="Proteomes" id="UP000663846">
    <property type="component" value="Unassembled WGS sequence"/>
</dbReference>
<dbReference type="InterPro" id="IPR002401">
    <property type="entry name" value="Cyt_P450_E_grp-I"/>
</dbReference>
<dbReference type="InterPro" id="IPR017972">
    <property type="entry name" value="Cyt_P450_CS"/>
</dbReference>
<evidence type="ECO:0000256" key="4">
    <source>
        <dbReference type="ARBA" id="ARBA00022617"/>
    </source>
</evidence>
<protein>
    <recommendedName>
        <fullName evidence="13">O-methylsterigmatocystin oxidoreductase</fullName>
    </recommendedName>
</protein>
<keyword evidence="5 9" id="KW-0479">Metal-binding</keyword>
<keyword evidence="4 9" id="KW-0349">Heme</keyword>
<comment type="caution">
    <text evidence="11">The sequence shown here is derived from an EMBL/GenBank/DDBJ whole genome shotgun (WGS) entry which is preliminary data.</text>
</comment>
<dbReference type="PANTHER" id="PTHR46300:SF7">
    <property type="entry name" value="P450, PUTATIVE (EUROFUNG)-RELATED"/>
    <property type="match status" value="1"/>
</dbReference>
<evidence type="ECO:0000256" key="3">
    <source>
        <dbReference type="ARBA" id="ARBA00010617"/>
    </source>
</evidence>
<comment type="pathway">
    <text evidence="2">Secondary metabolite biosynthesis.</text>
</comment>
<dbReference type="Pfam" id="PF00067">
    <property type="entry name" value="p450"/>
    <property type="match status" value="1"/>
</dbReference>
<accession>A0A8H2XHJ8</accession>
<evidence type="ECO:0000256" key="7">
    <source>
        <dbReference type="ARBA" id="ARBA00023004"/>
    </source>
</evidence>
<evidence type="ECO:0000256" key="8">
    <source>
        <dbReference type="ARBA" id="ARBA00023033"/>
    </source>
</evidence>
<sequence length="517" mass="58095">MSPTTLDYLIACACGFLLIVLHWRRTKDTPLPLPPGPRRWPLVGSIFSIPRGVELPVVFSQWGKEYGDVSYVKLLGQDIILLNSYQAATELLERKSAIYSSRPSQTMAGELVGWENGVGSLPYGERMKKTRRLLYEGMNVRAMSDLYPLQEREVIKFVQRLLKTPDQLKEHIHQMVRSSLLKLTYGYNVEGANEPLIVLANDSMAMFSIVTAPGAWIVDTFPFLRYIPWTSFRAQAKKWREMVNDIVEIPMKFVYDKMDMGDGEPCLVSRWVEREVKANTQDKGEAKYNESLIKWAGTAILAAGVDTTASAVTTFFALMALHPEVQVKAQTEIARVIGSDRLPTYADRDSLPYIEAVYKEVLRWNPIAPIGLPHLSSATCDDEFRGMRIPKGSVVFGIIKNMLHDSQTYHKPHVFNPERFMGSAENVERNPENMIFGFGRRHCPGVNVAHPSIWLAITFVLATYNITPALGPDGEPVPLEMKFTNGTISHIEPYECTITPRSAKAVSLIEEAPDVAT</sequence>
<dbReference type="GO" id="GO:0005506">
    <property type="term" value="F:iron ion binding"/>
    <property type="evidence" value="ECO:0007669"/>
    <property type="project" value="InterPro"/>
</dbReference>
<dbReference type="PRINTS" id="PR00463">
    <property type="entry name" value="EP450I"/>
</dbReference>
<evidence type="ECO:0000256" key="5">
    <source>
        <dbReference type="ARBA" id="ARBA00022723"/>
    </source>
</evidence>
<evidence type="ECO:0008006" key="13">
    <source>
        <dbReference type="Google" id="ProtNLM"/>
    </source>
</evidence>
<gene>
    <name evidence="11" type="ORF">RDB_LOCUS90288</name>
</gene>
<dbReference type="PANTHER" id="PTHR46300">
    <property type="entry name" value="P450, PUTATIVE (EUROFUNG)-RELATED-RELATED"/>
    <property type="match status" value="1"/>
</dbReference>
<evidence type="ECO:0000313" key="11">
    <source>
        <dbReference type="EMBL" id="CAE6422464.1"/>
    </source>
</evidence>
<dbReference type="GO" id="GO:0020037">
    <property type="term" value="F:heme binding"/>
    <property type="evidence" value="ECO:0007669"/>
    <property type="project" value="InterPro"/>
</dbReference>
<proteinExistence type="inferred from homology"/>
<evidence type="ECO:0000256" key="10">
    <source>
        <dbReference type="RuleBase" id="RU000461"/>
    </source>
</evidence>
<evidence type="ECO:0000256" key="6">
    <source>
        <dbReference type="ARBA" id="ARBA00023002"/>
    </source>
</evidence>
<dbReference type="PRINTS" id="PR00385">
    <property type="entry name" value="P450"/>
</dbReference>
<dbReference type="PROSITE" id="PS00086">
    <property type="entry name" value="CYTOCHROME_P450"/>
    <property type="match status" value="1"/>
</dbReference>
<evidence type="ECO:0000256" key="2">
    <source>
        <dbReference type="ARBA" id="ARBA00005179"/>
    </source>
</evidence>
<reference evidence="11" key="1">
    <citation type="submission" date="2021-01" db="EMBL/GenBank/DDBJ databases">
        <authorList>
            <person name="Kaushik A."/>
        </authorList>
    </citation>
    <scope>NUCLEOTIDE SEQUENCE</scope>
    <source>
        <strain evidence="11">AG1-1C</strain>
    </source>
</reference>
<keyword evidence="8 10" id="KW-0503">Monooxygenase</keyword>
<name>A0A8H2XHJ8_9AGAM</name>
<dbReference type="InterPro" id="IPR050364">
    <property type="entry name" value="Cytochrome_P450_fung"/>
</dbReference>